<keyword evidence="2" id="KW-1185">Reference proteome</keyword>
<gene>
    <name evidence="1" type="ORF">CYMTET_36831</name>
</gene>
<sequence>MAVSLANAGGGTAPMAMPNMAQTPFEINEMGEVSYGDAPPVSGFVSPVTAGPAYQLESNVNPDGDTICLCIELSGSQLYAAMWSKVGKGPEQVILEEGSQRGSGMPCALSLPAVSVHKWLKKKKRKRLVAGPPSAVRVGTKAIQPLKPNTPESVSQLPTIYPVDLLGLTFRDPRVPLQAKRNGVNLLQQRLPEKVPKSDKRTIAQTDKGGTLHKGSEIVVELPCELMSEENMTDDGLVPFSDPDARLYLHPEEATALILSHAAHCAAAARAKPGTKGVLPECATLVVPGSFGVRQREAAIEAVTDAGLTPLRIFDSGLAAVVGALARSDAALLKALNSAASPSSEPETKDPVVLVVEVGAQRVEATVVCCGPYTPRPGVTPSKTARAAGLAGGKLCAFSVAGCAGEAPQDVSDLSVPCDTVSCVIKQAIAAAQIDAKALGAVLVYAEGEAGWRESIITAVRANAGEEVHCPFQRLVH</sequence>
<accession>A0AAE0CGK2</accession>
<protein>
    <submittedName>
        <fullName evidence="1">Uncharacterized protein</fullName>
    </submittedName>
</protein>
<reference evidence="1 2" key="1">
    <citation type="journal article" date="2015" name="Genome Biol. Evol.">
        <title>Comparative Genomics of a Bacterivorous Green Alga Reveals Evolutionary Causalities and Consequences of Phago-Mixotrophic Mode of Nutrition.</title>
        <authorList>
            <person name="Burns J.A."/>
            <person name="Paasch A."/>
            <person name="Narechania A."/>
            <person name="Kim E."/>
        </authorList>
    </citation>
    <scope>NUCLEOTIDE SEQUENCE [LARGE SCALE GENOMIC DNA]</scope>
    <source>
        <strain evidence="1 2">PLY_AMNH</strain>
    </source>
</reference>
<evidence type="ECO:0000313" key="1">
    <source>
        <dbReference type="EMBL" id="KAK3253939.1"/>
    </source>
</evidence>
<dbReference type="SUPFAM" id="SSF53067">
    <property type="entry name" value="Actin-like ATPase domain"/>
    <property type="match status" value="1"/>
</dbReference>
<organism evidence="1 2">
    <name type="scientific">Cymbomonas tetramitiformis</name>
    <dbReference type="NCBI Taxonomy" id="36881"/>
    <lineage>
        <taxon>Eukaryota</taxon>
        <taxon>Viridiplantae</taxon>
        <taxon>Chlorophyta</taxon>
        <taxon>Pyramimonadophyceae</taxon>
        <taxon>Pyramimonadales</taxon>
        <taxon>Pyramimonadaceae</taxon>
        <taxon>Cymbomonas</taxon>
    </lineage>
</organism>
<dbReference type="AlphaFoldDB" id="A0AAE0CGK2"/>
<dbReference type="EMBL" id="LGRX02024537">
    <property type="protein sequence ID" value="KAK3253939.1"/>
    <property type="molecule type" value="Genomic_DNA"/>
</dbReference>
<dbReference type="Gene3D" id="3.30.420.40">
    <property type="match status" value="1"/>
</dbReference>
<name>A0AAE0CGK2_9CHLO</name>
<dbReference type="Proteomes" id="UP001190700">
    <property type="component" value="Unassembled WGS sequence"/>
</dbReference>
<dbReference type="InterPro" id="IPR043129">
    <property type="entry name" value="ATPase_NBD"/>
</dbReference>
<proteinExistence type="predicted"/>
<evidence type="ECO:0000313" key="2">
    <source>
        <dbReference type="Proteomes" id="UP001190700"/>
    </source>
</evidence>
<comment type="caution">
    <text evidence="1">The sequence shown here is derived from an EMBL/GenBank/DDBJ whole genome shotgun (WGS) entry which is preliminary data.</text>
</comment>